<dbReference type="AlphaFoldDB" id="A0A0C3Q9N0"/>
<feature type="compositionally biased region" description="Polar residues" evidence="1">
    <location>
        <begin position="196"/>
        <end position="206"/>
    </location>
</feature>
<feature type="region of interest" description="Disordered" evidence="1">
    <location>
        <begin position="290"/>
        <end position="311"/>
    </location>
</feature>
<accession>A0A0C3Q9N0</accession>
<dbReference type="Proteomes" id="UP000054248">
    <property type="component" value="Unassembled WGS sequence"/>
</dbReference>
<feature type="region of interest" description="Disordered" evidence="1">
    <location>
        <begin position="173"/>
        <end position="234"/>
    </location>
</feature>
<sequence>MGIRNVESLPNGKAETPMDVQVHCDAMSLWGIKEALFPSRKKHHSVSNDSSTSRKPNLRLNSHTMNFQYTNDELDDFFAYDANRSIRLVAEDEGKIFTRILPKPAGYDEWLSRGGTISVANWIAEKQSQKELDVNEIGRKMLKRSLFQTMGHGSGNSSSRARGGIRRSLAYKAGHSTGTQYPYPGTPHPRFGRKSMASNSRGTGQLYSGGCGLSPSQAPSEFPDSDSPSAAPTDHSHLLTAENARLHRRLEELEARQRHGDETIESSFVSTPANGEIGVNLMGLTISETPILSPTPDRSITTNGDLDMNTN</sequence>
<proteinExistence type="predicted"/>
<dbReference type="EMBL" id="KN823141">
    <property type="protein sequence ID" value="KIO21336.1"/>
    <property type="molecule type" value="Genomic_DNA"/>
</dbReference>
<organism evidence="2 3">
    <name type="scientific">Tulasnella calospora MUT 4182</name>
    <dbReference type="NCBI Taxonomy" id="1051891"/>
    <lineage>
        <taxon>Eukaryota</taxon>
        <taxon>Fungi</taxon>
        <taxon>Dikarya</taxon>
        <taxon>Basidiomycota</taxon>
        <taxon>Agaricomycotina</taxon>
        <taxon>Agaricomycetes</taxon>
        <taxon>Cantharellales</taxon>
        <taxon>Tulasnellaceae</taxon>
        <taxon>Tulasnella</taxon>
    </lineage>
</organism>
<reference evidence="3" key="2">
    <citation type="submission" date="2015-01" db="EMBL/GenBank/DDBJ databases">
        <title>Evolutionary Origins and Diversification of the Mycorrhizal Mutualists.</title>
        <authorList>
            <consortium name="DOE Joint Genome Institute"/>
            <consortium name="Mycorrhizal Genomics Consortium"/>
            <person name="Kohler A."/>
            <person name="Kuo A."/>
            <person name="Nagy L.G."/>
            <person name="Floudas D."/>
            <person name="Copeland A."/>
            <person name="Barry K.W."/>
            <person name="Cichocki N."/>
            <person name="Veneault-Fourrey C."/>
            <person name="LaButti K."/>
            <person name="Lindquist E.A."/>
            <person name="Lipzen A."/>
            <person name="Lundell T."/>
            <person name="Morin E."/>
            <person name="Murat C."/>
            <person name="Riley R."/>
            <person name="Ohm R."/>
            <person name="Sun H."/>
            <person name="Tunlid A."/>
            <person name="Henrissat B."/>
            <person name="Grigoriev I.V."/>
            <person name="Hibbett D.S."/>
            <person name="Martin F."/>
        </authorList>
    </citation>
    <scope>NUCLEOTIDE SEQUENCE [LARGE SCALE GENOMIC DNA]</scope>
    <source>
        <strain evidence="3">MUT 4182</strain>
    </source>
</reference>
<name>A0A0C3Q9N0_9AGAM</name>
<reference evidence="2 3" key="1">
    <citation type="submission" date="2014-04" db="EMBL/GenBank/DDBJ databases">
        <authorList>
            <consortium name="DOE Joint Genome Institute"/>
            <person name="Kuo A."/>
            <person name="Girlanda M."/>
            <person name="Perotto S."/>
            <person name="Kohler A."/>
            <person name="Nagy L.G."/>
            <person name="Floudas D."/>
            <person name="Copeland A."/>
            <person name="Barry K.W."/>
            <person name="Cichocki N."/>
            <person name="Veneault-Fourrey C."/>
            <person name="LaButti K."/>
            <person name="Lindquist E.A."/>
            <person name="Lipzen A."/>
            <person name="Lundell T."/>
            <person name="Morin E."/>
            <person name="Murat C."/>
            <person name="Sun H."/>
            <person name="Tunlid A."/>
            <person name="Henrissat B."/>
            <person name="Grigoriev I.V."/>
            <person name="Hibbett D.S."/>
            <person name="Martin F."/>
            <person name="Nordberg H.P."/>
            <person name="Cantor M.N."/>
            <person name="Hua S.X."/>
        </authorList>
    </citation>
    <scope>NUCLEOTIDE SEQUENCE [LARGE SCALE GENOMIC DNA]</scope>
    <source>
        <strain evidence="2 3">MUT 4182</strain>
    </source>
</reference>
<evidence type="ECO:0000256" key="1">
    <source>
        <dbReference type="SAM" id="MobiDB-lite"/>
    </source>
</evidence>
<gene>
    <name evidence="2" type="ORF">M407DRAFT_29055</name>
</gene>
<protein>
    <submittedName>
        <fullName evidence="2">Uncharacterized protein</fullName>
    </submittedName>
</protein>
<evidence type="ECO:0000313" key="2">
    <source>
        <dbReference type="EMBL" id="KIO21336.1"/>
    </source>
</evidence>
<dbReference type="HOGENOM" id="CLU_089422_0_0_1"/>
<keyword evidence="3" id="KW-1185">Reference proteome</keyword>
<evidence type="ECO:0000313" key="3">
    <source>
        <dbReference type="Proteomes" id="UP000054248"/>
    </source>
</evidence>
<dbReference type="OrthoDB" id="3258033at2759"/>